<evidence type="ECO:0000259" key="2">
    <source>
        <dbReference type="Pfam" id="PF18995"/>
    </source>
</evidence>
<dbReference type="RefSeq" id="XP_053588455.1">
    <property type="nucleotide sequence ID" value="XM_053724261.1"/>
</dbReference>
<comment type="pathway">
    <text evidence="1">Protein modification; protein ubiquitination.</text>
</comment>
<sequence length="200" mass="23363">MYGIDSSVADEHDLFAPKICITLQPCVSQPLAWKPRRILRPPTNFEDLFARYYHRECMKCSKSPLNPIICLFCGELLCLDDCCQTTQQHASADRITHTSEMESHAECCSSSSGLFISLTSSMILVSRGRQSAIWGTVYLDAHKEEDRNLKRGKPLYLCETRLRWLEYDWADQEWQRVYQWYSMFHSNVFINSIRDCHLHQ</sequence>
<protein>
    <recommendedName>
        <fullName evidence="1">E3 ubiquitin-protein ligase</fullName>
        <ecNumber evidence="1">2.3.2.27</ecNumber>
    </recommendedName>
</protein>
<keyword evidence="1" id="KW-0862">Zinc</keyword>
<proteinExistence type="inferred from homology"/>
<keyword evidence="1" id="KW-0479">Metal-binding</keyword>
<dbReference type="AlphaFoldDB" id="A0A6A5H9G6"/>
<evidence type="ECO:0000256" key="1">
    <source>
        <dbReference type="RuleBase" id="RU366018"/>
    </source>
</evidence>
<dbReference type="PANTHER" id="PTHR21497">
    <property type="entry name" value="UBIQUITIN LIGASE E3 ALPHA-RELATED"/>
    <property type="match status" value="1"/>
</dbReference>
<dbReference type="UniPathway" id="UPA00143"/>
<evidence type="ECO:0000313" key="4">
    <source>
        <dbReference type="Proteomes" id="UP000483820"/>
    </source>
</evidence>
<dbReference type="CTD" id="9802533"/>
<dbReference type="GeneID" id="9802533"/>
<dbReference type="Proteomes" id="UP000483820">
    <property type="component" value="Chromosome II"/>
</dbReference>
<dbReference type="GO" id="GO:0000151">
    <property type="term" value="C:ubiquitin ligase complex"/>
    <property type="evidence" value="ECO:0007669"/>
    <property type="project" value="TreeGrafter"/>
</dbReference>
<dbReference type="EMBL" id="WUAV01000002">
    <property type="protein sequence ID" value="KAF1763867.1"/>
    <property type="molecule type" value="Genomic_DNA"/>
</dbReference>
<keyword evidence="1" id="KW-0863">Zinc-finger</keyword>
<dbReference type="GO" id="GO:0016567">
    <property type="term" value="P:protein ubiquitination"/>
    <property type="evidence" value="ECO:0007669"/>
    <property type="project" value="UniProtKB-UniRule"/>
</dbReference>
<keyword evidence="1" id="KW-0808">Transferase</keyword>
<reference evidence="3 4" key="1">
    <citation type="submission" date="2019-12" db="EMBL/GenBank/DDBJ databases">
        <title>Chromosome-level assembly of the Caenorhabditis remanei genome.</title>
        <authorList>
            <person name="Teterina A.A."/>
            <person name="Willis J.H."/>
            <person name="Phillips P.C."/>
        </authorList>
    </citation>
    <scope>NUCLEOTIDE SEQUENCE [LARGE SCALE GENOMIC DNA]</scope>
    <source>
        <strain evidence="3 4">PX506</strain>
        <tissue evidence="3">Whole organism</tissue>
    </source>
</reference>
<keyword evidence="1" id="KW-0833">Ubl conjugation pathway</keyword>
<comment type="catalytic activity">
    <reaction evidence="1">
        <text>S-ubiquitinyl-[E2 ubiquitin-conjugating enzyme]-L-cysteine + [acceptor protein]-L-lysine = [E2 ubiquitin-conjugating enzyme]-L-cysteine + N(6)-ubiquitinyl-[acceptor protein]-L-lysine.</text>
        <dbReference type="EC" id="2.3.2.27"/>
    </reaction>
</comment>
<dbReference type="PANTHER" id="PTHR21497:SF39">
    <property type="entry name" value="E3 UBIQUITIN-PROTEIN LIGASE UBR3"/>
    <property type="match status" value="1"/>
</dbReference>
<comment type="function">
    <text evidence="1">Ubiquitin ligase protein which is a component of the N-end rule pathway. Recognizes and binds to proteins bearing specific N-terminal residues that are destabilizing according to the N-end rule, leading to their ubiquitination and subsequent degradation.</text>
</comment>
<comment type="similarity">
    <text evidence="1">Belongs to the E3 ubiquitin-protein ligase UBR1-like family.</text>
</comment>
<dbReference type="GO" id="GO:0005737">
    <property type="term" value="C:cytoplasm"/>
    <property type="evidence" value="ECO:0007669"/>
    <property type="project" value="TreeGrafter"/>
</dbReference>
<dbReference type="InterPro" id="IPR039164">
    <property type="entry name" value="UBR1-like"/>
</dbReference>
<accession>A0A6A5H9G6</accession>
<dbReference type="GO" id="GO:0008270">
    <property type="term" value="F:zinc ion binding"/>
    <property type="evidence" value="ECO:0007669"/>
    <property type="project" value="UniProtKB-UniRule"/>
</dbReference>
<dbReference type="Pfam" id="PF18995">
    <property type="entry name" value="PRT6_C"/>
    <property type="match status" value="1"/>
</dbReference>
<organism evidence="3 4">
    <name type="scientific">Caenorhabditis remanei</name>
    <name type="common">Caenorhabditis vulgaris</name>
    <dbReference type="NCBI Taxonomy" id="31234"/>
    <lineage>
        <taxon>Eukaryota</taxon>
        <taxon>Metazoa</taxon>
        <taxon>Ecdysozoa</taxon>
        <taxon>Nematoda</taxon>
        <taxon>Chromadorea</taxon>
        <taxon>Rhabditida</taxon>
        <taxon>Rhabditina</taxon>
        <taxon>Rhabditomorpha</taxon>
        <taxon>Rhabditoidea</taxon>
        <taxon>Rhabditidae</taxon>
        <taxon>Peloderinae</taxon>
        <taxon>Caenorhabditis</taxon>
    </lineage>
</organism>
<name>A0A6A5H9G6_CAERE</name>
<dbReference type="GO" id="GO:0071596">
    <property type="term" value="P:ubiquitin-dependent protein catabolic process via the N-end rule pathway"/>
    <property type="evidence" value="ECO:0007669"/>
    <property type="project" value="UniProtKB-UniRule"/>
</dbReference>
<comment type="caution">
    <text evidence="3">The sequence shown here is derived from an EMBL/GenBank/DDBJ whole genome shotgun (WGS) entry which is preliminary data.</text>
</comment>
<dbReference type="KEGG" id="crq:GCK72_003813"/>
<dbReference type="GO" id="GO:0061630">
    <property type="term" value="F:ubiquitin protein ligase activity"/>
    <property type="evidence" value="ECO:0007669"/>
    <property type="project" value="UniProtKB-UniRule"/>
</dbReference>
<dbReference type="InterPro" id="IPR044046">
    <property type="entry name" value="E3_ligase_UBR-like_C"/>
</dbReference>
<feature type="domain" description="E3 ubiquitin-protein ligase UBR-like C-terminal" evidence="2">
    <location>
        <begin position="38"/>
        <end position="170"/>
    </location>
</feature>
<gene>
    <name evidence="3" type="ORF">GCK72_003813</name>
</gene>
<evidence type="ECO:0000313" key="3">
    <source>
        <dbReference type="EMBL" id="KAF1763867.1"/>
    </source>
</evidence>
<dbReference type="EC" id="2.3.2.27" evidence="1"/>